<sequence>MHRLLRDYQHRVGYFDFWLILFVGGLVVIGLLTLQSIHLAGGEYSSNIVNRQILALIIGIAFLVIFSSLDYHLLAFIFPFFYLVSIGLLGSVLLFVEPVRGARRWLEAGGYQIQPSEIVKPLLILFFAFFLPWGRKRWGDRKVTVISLGLILPVLALIFFEPDLGSALLMLAIWLFLIWFGVADLRVLLFFLILSLILVPFVYQKLDVYQRTRLLSFFEPGSDPLGGGYNAIQSVIAVGSGQVWGRHWGMGTQSHLRFLPDRHTDFIFATFCEEQGFAGGLFVLFVFGLFFWRLANILIKIADPAGRIIVGGILGMFFCQFGVNVGMNIGLLPITGVPLPFVSYGGSSLVISLASIGLVESVVRNKASVI</sequence>
<dbReference type="AlphaFoldDB" id="A0A1W9NYC4"/>
<dbReference type="GO" id="GO:0008360">
    <property type="term" value="P:regulation of cell shape"/>
    <property type="evidence" value="ECO:0007669"/>
    <property type="project" value="UniProtKB-KW"/>
</dbReference>
<proteinExistence type="predicted"/>
<dbReference type="PROSITE" id="PS00428">
    <property type="entry name" value="FTSW_RODA_SPOVE"/>
    <property type="match status" value="1"/>
</dbReference>
<accession>A0A1W9NYC4</accession>
<feature type="transmembrane region" description="Helical" evidence="6">
    <location>
        <begin position="49"/>
        <end position="66"/>
    </location>
</feature>
<dbReference type="GO" id="GO:0032153">
    <property type="term" value="C:cell division site"/>
    <property type="evidence" value="ECO:0007669"/>
    <property type="project" value="TreeGrafter"/>
</dbReference>
<comment type="caution">
    <text evidence="7">The sequence shown here is derived from an EMBL/GenBank/DDBJ whole genome shotgun (WGS) entry which is preliminary data.</text>
</comment>
<evidence type="ECO:0000256" key="1">
    <source>
        <dbReference type="ARBA" id="ARBA00004141"/>
    </source>
</evidence>
<evidence type="ECO:0000256" key="2">
    <source>
        <dbReference type="ARBA" id="ARBA00022692"/>
    </source>
</evidence>
<dbReference type="PANTHER" id="PTHR30474">
    <property type="entry name" value="CELL CYCLE PROTEIN"/>
    <property type="match status" value="1"/>
</dbReference>
<evidence type="ECO:0000313" key="7">
    <source>
        <dbReference type="EMBL" id="OQX51151.1"/>
    </source>
</evidence>
<dbReference type="GO" id="GO:0005886">
    <property type="term" value="C:plasma membrane"/>
    <property type="evidence" value="ECO:0007669"/>
    <property type="project" value="TreeGrafter"/>
</dbReference>
<feature type="transmembrane region" description="Helical" evidence="6">
    <location>
        <begin position="276"/>
        <end position="295"/>
    </location>
</feature>
<evidence type="ECO:0000256" key="4">
    <source>
        <dbReference type="ARBA" id="ARBA00022989"/>
    </source>
</evidence>
<dbReference type="GO" id="GO:0051301">
    <property type="term" value="P:cell division"/>
    <property type="evidence" value="ECO:0007669"/>
    <property type="project" value="InterPro"/>
</dbReference>
<feature type="transmembrane region" description="Helical" evidence="6">
    <location>
        <begin position="187"/>
        <end position="203"/>
    </location>
</feature>
<feature type="transmembrane region" description="Helical" evidence="6">
    <location>
        <begin position="73"/>
        <end position="96"/>
    </location>
</feature>
<gene>
    <name evidence="7" type="ORF">B5M47_01790</name>
</gene>
<dbReference type="STRING" id="1968527.B5M47_01790"/>
<feature type="transmembrane region" description="Helical" evidence="6">
    <location>
        <begin position="118"/>
        <end position="134"/>
    </location>
</feature>
<feature type="transmembrane region" description="Helical" evidence="6">
    <location>
        <begin position="341"/>
        <end position="363"/>
    </location>
</feature>
<evidence type="ECO:0008006" key="9">
    <source>
        <dbReference type="Google" id="ProtNLM"/>
    </source>
</evidence>
<keyword evidence="4 6" id="KW-1133">Transmembrane helix</keyword>
<protein>
    <recommendedName>
        <fullName evidence="9">Rod shape-determining protein RodA</fullName>
    </recommendedName>
</protein>
<dbReference type="InterPro" id="IPR018365">
    <property type="entry name" value="Cell_cycle_FtsW-rel_CS"/>
</dbReference>
<evidence type="ECO:0000256" key="3">
    <source>
        <dbReference type="ARBA" id="ARBA00022960"/>
    </source>
</evidence>
<dbReference type="Proteomes" id="UP000192520">
    <property type="component" value="Unassembled WGS sequence"/>
</dbReference>
<feature type="transmembrane region" description="Helical" evidence="6">
    <location>
        <begin position="307"/>
        <end position="329"/>
    </location>
</feature>
<name>A0A1W9NYC4_UNCC3</name>
<dbReference type="InterPro" id="IPR001182">
    <property type="entry name" value="FtsW/RodA"/>
</dbReference>
<dbReference type="Pfam" id="PF01098">
    <property type="entry name" value="FTSW_RODA_SPOVE"/>
    <property type="match status" value="1"/>
</dbReference>
<evidence type="ECO:0000256" key="5">
    <source>
        <dbReference type="ARBA" id="ARBA00023136"/>
    </source>
</evidence>
<evidence type="ECO:0000313" key="8">
    <source>
        <dbReference type="Proteomes" id="UP000192520"/>
    </source>
</evidence>
<keyword evidence="5 6" id="KW-0472">Membrane</keyword>
<keyword evidence="2 6" id="KW-0812">Transmembrane</keyword>
<feature type="transmembrane region" description="Helical" evidence="6">
    <location>
        <begin position="166"/>
        <end position="182"/>
    </location>
</feature>
<dbReference type="PANTHER" id="PTHR30474:SF1">
    <property type="entry name" value="PEPTIDOGLYCAN GLYCOSYLTRANSFERASE MRDB"/>
    <property type="match status" value="1"/>
</dbReference>
<dbReference type="GO" id="GO:0015648">
    <property type="term" value="F:lipid-linked peptidoglycan transporter activity"/>
    <property type="evidence" value="ECO:0007669"/>
    <property type="project" value="TreeGrafter"/>
</dbReference>
<feature type="transmembrane region" description="Helical" evidence="6">
    <location>
        <begin position="143"/>
        <end position="160"/>
    </location>
</feature>
<evidence type="ECO:0000256" key="6">
    <source>
        <dbReference type="SAM" id="Phobius"/>
    </source>
</evidence>
<feature type="transmembrane region" description="Helical" evidence="6">
    <location>
        <begin position="12"/>
        <end position="37"/>
    </location>
</feature>
<dbReference type="EMBL" id="MZGJ01000007">
    <property type="protein sequence ID" value="OQX51151.1"/>
    <property type="molecule type" value="Genomic_DNA"/>
</dbReference>
<reference evidence="8" key="1">
    <citation type="submission" date="2017-03" db="EMBL/GenBank/DDBJ databases">
        <title>Novel pathways for hydrocarbon cycling and metabolic interdependencies in hydrothermal sediment communities.</title>
        <authorList>
            <person name="Dombrowski N."/>
            <person name="Seitz K."/>
            <person name="Teske A."/>
            <person name="Baker B."/>
        </authorList>
    </citation>
    <scope>NUCLEOTIDE SEQUENCE [LARGE SCALE GENOMIC DNA]</scope>
</reference>
<keyword evidence="3" id="KW-0133">Cell shape</keyword>
<comment type="subcellular location">
    <subcellularLocation>
        <location evidence="1">Membrane</location>
        <topology evidence="1">Multi-pass membrane protein</topology>
    </subcellularLocation>
</comment>
<organism evidence="7 8">
    <name type="scientific">candidate division CPR3 bacterium 4484_211</name>
    <dbReference type="NCBI Taxonomy" id="1968527"/>
    <lineage>
        <taxon>Bacteria</taxon>
        <taxon>Bacteria division CPR3</taxon>
    </lineage>
</organism>